<evidence type="ECO:0000256" key="2">
    <source>
        <dbReference type="ARBA" id="ARBA00022598"/>
    </source>
</evidence>
<dbReference type="GO" id="GO:0019098">
    <property type="term" value="P:reproductive behavior"/>
    <property type="evidence" value="ECO:0007669"/>
    <property type="project" value="UniProtKB-ARBA"/>
</dbReference>
<dbReference type="PANTHER" id="PTHR12241">
    <property type="entry name" value="TUBULIN POLYGLUTAMYLASE"/>
    <property type="match status" value="1"/>
</dbReference>
<evidence type="ECO:0008006" key="7">
    <source>
        <dbReference type="Google" id="ProtNLM"/>
    </source>
</evidence>
<evidence type="ECO:0000313" key="6">
    <source>
        <dbReference type="Proteomes" id="UP000230423"/>
    </source>
</evidence>
<evidence type="ECO:0000256" key="3">
    <source>
        <dbReference type="ARBA" id="ARBA00022741"/>
    </source>
</evidence>
<dbReference type="SUPFAM" id="SSF56059">
    <property type="entry name" value="Glutathione synthetase ATP-binding domain-like"/>
    <property type="match status" value="1"/>
</dbReference>
<proteinExistence type="inferred from homology"/>
<evidence type="ECO:0000313" key="5">
    <source>
        <dbReference type="EMBL" id="PIO73947.1"/>
    </source>
</evidence>
<dbReference type="GO" id="GO:0070740">
    <property type="term" value="F:tubulin-glutamic acid ligase activity"/>
    <property type="evidence" value="ECO:0007669"/>
    <property type="project" value="TreeGrafter"/>
</dbReference>
<dbReference type="PANTHER" id="PTHR12241:SF154">
    <property type="entry name" value="TUBULIN POLYGLUTAMYLASE TTLL11"/>
    <property type="match status" value="1"/>
</dbReference>
<dbReference type="EMBL" id="KZ345358">
    <property type="protein sequence ID" value="PIO73947.1"/>
    <property type="molecule type" value="Genomic_DNA"/>
</dbReference>
<dbReference type="InterPro" id="IPR004344">
    <property type="entry name" value="TTL/TTLL_fam"/>
</dbReference>
<evidence type="ECO:0000256" key="4">
    <source>
        <dbReference type="ARBA" id="ARBA00022840"/>
    </source>
</evidence>
<name>A0A2G9UUP0_TELCI</name>
<evidence type="ECO:0000256" key="1">
    <source>
        <dbReference type="ARBA" id="ARBA00006820"/>
    </source>
</evidence>
<dbReference type="Pfam" id="PF03133">
    <property type="entry name" value="TTL"/>
    <property type="match status" value="1"/>
</dbReference>
<dbReference type="OrthoDB" id="202825at2759"/>
<gene>
    <name evidence="5" type="ORF">TELCIR_04064</name>
</gene>
<sequence>MAKCGLRTKKLWHDIKIIIVKTVLAMLPELMINYEHEFSGVVGPQCFQIIGFDIIVRENGTPILLEVNAAPSLTIDHSLANGTRMKSIVDEFEKNLYAAEARSTSQRPIKIMRTNLASQRRFKNTMSPTAHARHADSTSSAVNVPSFISKHARTAMDERERLSCDDARKELNGWASAPRRARLVSKTGQTLLTSVELPGRFRTTYSSTVVDVKKDLVDGKNSPQFRTNFRDCHWELFASWKY</sequence>
<dbReference type="GO" id="GO:0000226">
    <property type="term" value="P:microtubule cytoskeleton organization"/>
    <property type="evidence" value="ECO:0007669"/>
    <property type="project" value="TreeGrafter"/>
</dbReference>
<reference evidence="5 6" key="1">
    <citation type="submission" date="2015-09" db="EMBL/GenBank/DDBJ databases">
        <title>Draft genome of the parasitic nematode Teladorsagia circumcincta isolate WARC Sus (inbred).</title>
        <authorList>
            <person name="Mitreva M."/>
        </authorList>
    </citation>
    <scope>NUCLEOTIDE SEQUENCE [LARGE SCALE GENOMIC DNA]</scope>
    <source>
        <strain evidence="5 6">S</strain>
    </source>
</reference>
<keyword evidence="2" id="KW-0436">Ligase</keyword>
<dbReference type="GO" id="GO:0005524">
    <property type="term" value="F:ATP binding"/>
    <property type="evidence" value="ECO:0007669"/>
    <property type="project" value="UniProtKB-KW"/>
</dbReference>
<dbReference type="GO" id="GO:0036064">
    <property type="term" value="C:ciliary basal body"/>
    <property type="evidence" value="ECO:0007669"/>
    <property type="project" value="TreeGrafter"/>
</dbReference>
<dbReference type="Gene3D" id="3.30.470.20">
    <property type="entry name" value="ATP-grasp fold, B domain"/>
    <property type="match status" value="1"/>
</dbReference>
<keyword evidence="4" id="KW-0067">ATP-binding</keyword>
<dbReference type="AlphaFoldDB" id="A0A2G9UUP0"/>
<protein>
    <recommendedName>
        <fullName evidence="7">Tubulin-tyrosine ligase family protein</fullName>
    </recommendedName>
</protein>
<dbReference type="Proteomes" id="UP000230423">
    <property type="component" value="Unassembled WGS sequence"/>
</dbReference>
<organism evidence="5 6">
    <name type="scientific">Teladorsagia circumcincta</name>
    <name type="common">Brown stomach worm</name>
    <name type="synonym">Ostertagia circumcincta</name>
    <dbReference type="NCBI Taxonomy" id="45464"/>
    <lineage>
        <taxon>Eukaryota</taxon>
        <taxon>Metazoa</taxon>
        <taxon>Ecdysozoa</taxon>
        <taxon>Nematoda</taxon>
        <taxon>Chromadorea</taxon>
        <taxon>Rhabditida</taxon>
        <taxon>Rhabditina</taxon>
        <taxon>Rhabditomorpha</taxon>
        <taxon>Strongyloidea</taxon>
        <taxon>Trichostrongylidae</taxon>
        <taxon>Teladorsagia</taxon>
    </lineage>
</organism>
<comment type="similarity">
    <text evidence="1">Belongs to the tubulin--tyrosine ligase family.</text>
</comment>
<dbReference type="PROSITE" id="PS51221">
    <property type="entry name" value="TTL"/>
    <property type="match status" value="1"/>
</dbReference>
<keyword evidence="3" id="KW-0547">Nucleotide-binding</keyword>
<keyword evidence="6" id="KW-1185">Reference proteome</keyword>
<dbReference type="GO" id="GO:0015631">
    <property type="term" value="F:tubulin binding"/>
    <property type="evidence" value="ECO:0007669"/>
    <property type="project" value="TreeGrafter"/>
</dbReference>
<accession>A0A2G9UUP0</accession>